<dbReference type="PANTHER" id="PTHR46077">
    <property type="entry name" value="E3 UBIQUITIN-PROTEIN LIGASE TOPORS"/>
    <property type="match status" value="1"/>
</dbReference>
<feature type="region of interest" description="Disordered" evidence="16">
    <location>
        <begin position="210"/>
        <end position="232"/>
    </location>
</feature>
<dbReference type="Pfam" id="PF26084">
    <property type="entry name" value="PWI_Topors"/>
    <property type="match status" value="1"/>
</dbReference>
<evidence type="ECO:0000256" key="8">
    <source>
        <dbReference type="ARBA" id="ARBA00023015"/>
    </source>
</evidence>
<keyword evidence="4" id="KW-0479">Metal-binding</keyword>
<evidence type="ECO:0000256" key="7">
    <source>
        <dbReference type="ARBA" id="ARBA00022833"/>
    </source>
</evidence>
<dbReference type="GO" id="GO:0000209">
    <property type="term" value="P:protein polyubiquitination"/>
    <property type="evidence" value="ECO:0007669"/>
    <property type="project" value="TreeGrafter"/>
</dbReference>
<dbReference type="Gene3D" id="3.30.40.10">
    <property type="entry name" value="Zinc/RING finger domain, C3HC4 (zinc finger)"/>
    <property type="match status" value="1"/>
</dbReference>
<evidence type="ECO:0000256" key="12">
    <source>
        <dbReference type="ARBA" id="ARBA00076940"/>
    </source>
</evidence>
<dbReference type="InterPro" id="IPR018957">
    <property type="entry name" value="Znf_C3HC4_RING-type"/>
</dbReference>
<dbReference type="GO" id="GO:0008270">
    <property type="term" value="F:zinc ion binding"/>
    <property type="evidence" value="ECO:0007669"/>
    <property type="project" value="UniProtKB-KW"/>
</dbReference>
<dbReference type="SUPFAM" id="SSF57850">
    <property type="entry name" value="RING/U-box"/>
    <property type="match status" value="1"/>
</dbReference>
<feature type="compositionally biased region" description="Acidic residues" evidence="16">
    <location>
        <begin position="809"/>
        <end position="824"/>
    </location>
</feature>
<organism evidence="18 19">
    <name type="scientific">Glossina morsitans morsitans</name>
    <name type="common">Savannah tsetse fly</name>
    <dbReference type="NCBI Taxonomy" id="37546"/>
    <lineage>
        <taxon>Eukaryota</taxon>
        <taxon>Metazoa</taxon>
        <taxon>Ecdysozoa</taxon>
        <taxon>Arthropoda</taxon>
        <taxon>Hexapoda</taxon>
        <taxon>Insecta</taxon>
        <taxon>Pterygota</taxon>
        <taxon>Neoptera</taxon>
        <taxon>Endopterygota</taxon>
        <taxon>Diptera</taxon>
        <taxon>Brachycera</taxon>
        <taxon>Muscomorpha</taxon>
        <taxon>Hippoboscoidea</taxon>
        <taxon>Glossinidae</taxon>
        <taxon>Glossina</taxon>
    </lineage>
</organism>
<dbReference type="CDD" id="cd16574">
    <property type="entry name" value="RING-HC_Topors"/>
    <property type="match status" value="1"/>
</dbReference>
<keyword evidence="9" id="KW-0804">Transcription</keyword>
<evidence type="ECO:0000256" key="1">
    <source>
        <dbReference type="ARBA" id="ARBA00000900"/>
    </source>
</evidence>
<evidence type="ECO:0000259" key="17">
    <source>
        <dbReference type="PROSITE" id="PS50089"/>
    </source>
</evidence>
<feature type="compositionally biased region" description="Polar residues" evidence="16">
    <location>
        <begin position="452"/>
        <end position="463"/>
    </location>
</feature>
<dbReference type="InterPro" id="IPR058746">
    <property type="entry name" value="Znf_RING-type_Topors"/>
</dbReference>
<evidence type="ECO:0000313" key="19">
    <source>
        <dbReference type="Proteomes" id="UP000092444"/>
    </source>
</evidence>
<dbReference type="InterPro" id="IPR017907">
    <property type="entry name" value="Znf_RING_CS"/>
</dbReference>
<dbReference type="FunFam" id="3.30.40.10:FF:000136">
    <property type="entry name" value="E3 ubiquitin-protein ligase Topors"/>
    <property type="match status" value="1"/>
</dbReference>
<accession>A0A1B0FN24</accession>
<evidence type="ECO:0000256" key="15">
    <source>
        <dbReference type="PROSITE-ProRule" id="PRU00175"/>
    </source>
</evidence>
<keyword evidence="3" id="KW-0808">Transferase</keyword>
<feature type="region of interest" description="Disordered" evidence="16">
    <location>
        <begin position="588"/>
        <end position="708"/>
    </location>
</feature>
<dbReference type="Pfam" id="PF00097">
    <property type="entry name" value="zf-C3HC4"/>
    <property type="match status" value="1"/>
</dbReference>
<reference evidence="18" key="1">
    <citation type="submission" date="2020-05" db="UniProtKB">
        <authorList>
            <consortium name="EnsemblMetazoa"/>
        </authorList>
    </citation>
    <scope>IDENTIFICATION</scope>
    <source>
        <strain evidence="18">Yale</strain>
    </source>
</reference>
<proteinExistence type="predicted"/>
<keyword evidence="19" id="KW-1185">Reference proteome</keyword>
<feature type="compositionally biased region" description="Basic and acidic residues" evidence="16">
    <location>
        <begin position="653"/>
        <end position="662"/>
    </location>
</feature>
<feature type="compositionally biased region" description="Basic residues" evidence="16">
    <location>
        <begin position="593"/>
        <end position="607"/>
    </location>
</feature>
<keyword evidence="5 15" id="KW-0863">Zinc-finger</keyword>
<evidence type="ECO:0000256" key="9">
    <source>
        <dbReference type="ARBA" id="ARBA00023163"/>
    </source>
</evidence>
<dbReference type="GO" id="GO:0005634">
    <property type="term" value="C:nucleus"/>
    <property type="evidence" value="ECO:0007669"/>
    <property type="project" value="UniProtKB-ARBA"/>
</dbReference>
<dbReference type="AlphaFoldDB" id="A0A1B0FN24"/>
<dbReference type="InterPro" id="IPR058745">
    <property type="entry name" value="PWI_Topors"/>
</dbReference>
<dbReference type="EMBL" id="CCAG010014920">
    <property type="status" value="NOT_ANNOTATED_CDS"/>
    <property type="molecule type" value="Genomic_DNA"/>
</dbReference>
<keyword evidence="6" id="KW-0833">Ubl conjugation pathway</keyword>
<evidence type="ECO:0000256" key="10">
    <source>
        <dbReference type="ARBA" id="ARBA00071236"/>
    </source>
</evidence>
<feature type="region of interest" description="Disordered" evidence="16">
    <location>
        <begin position="919"/>
        <end position="999"/>
    </location>
</feature>
<dbReference type="PROSITE" id="PS50089">
    <property type="entry name" value="ZF_RING_2"/>
    <property type="match status" value="1"/>
</dbReference>
<dbReference type="Proteomes" id="UP000092444">
    <property type="component" value="Unassembled WGS sequence"/>
</dbReference>
<feature type="region of interest" description="Disordered" evidence="16">
    <location>
        <begin position="523"/>
        <end position="568"/>
    </location>
</feature>
<dbReference type="PROSITE" id="PS00518">
    <property type="entry name" value="ZF_RING_1"/>
    <property type="match status" value="1"/>
</dbReference>
<protein>
    <recommendedName>
        <fullName evidence="10">E3 ubiquitin-protein ligase Topors</fullName>
        <ecNumber evidence="2">2.3.2.27</ecNumber>
    </recommendedName>
    <alternativeName>
        <fullName evidence="11">RING-type E3 ubiquitin transferase Topors</fullName>
    </alternativeName>
    <alternativeName>
        <fullName evidence="13">SUMO1-protein E3 ligase Topors</fullName>
    </alternativeName>
    <alternativeName>
        <fullName evidence="12">Topoisomerase I-binding RING finger protein</fullName>
    </alternativeName>
    <alternativeName>
        <fullName evidence="14">Topoisomerase I-binding arginine/serine-rich protein</fullName>
    </alternativeName>
</protein>
<evidence type="ECO:0000256" key="13">
    <source>
        <dbReference type="ARBA" id="ARBA00079040"/>
    </source>
</evidence>
<dbReference type="EC" id="2.3.2.27" evidence="2"/>
<evidence type="ECO:0000256" key="11">
    <source>
        <dbReference type="ARBA" id="ARBA00076856"/>
    </source>
</evidence>
<evidence type="ECO:0000313" key="18">
    <source>
        <dbReference type="EnsemblMetazoa" id="GMOY005294-PA"/>
    </source>
</evidence>
<feature type="region of interest" description="Disordered" evidence="16">
    <location>
        <begin position="77"/>
        <end position="106"/>
    </location>
</feature>
<evidence type="ECO:0000256" key="14">
    <source>
        <dbReference type="ARBA" id="ARBA00079184"/>
    </source>
</evidence>
<feature type="compositionally biased region" description="Basic residues" evidence="16">
    <location>
        <begin position="679"/>
        <end position="694"/>
    </location>
</feature>
<comment type="catalytic activity">
    <reaction evidence="1">
        <text>S-ubiquitinyl-[E2 ubiquitin-conjugating enzyme]-L-cysteine + [acceptor protein]-L-lysine = [E2 ubiquitin-conjugating enzyme]-L-cysteine + N(6)-ubiquitinyl-[acceptor protein]-L-lysine.</text>
        <dbReference type="EC" id="2.3.2.27"/>
    </reaction>
</comment>
<dbReference type="SMART" id="SM00184">
    <property type="entry name" value="RING"/>
    <property type="match status" value="1"/>
</dbReference>
<evidence type="ECO:0000256" key="2">
    <source>
        <dbReference type="ARBA" id="ARBA00012483"/>
    </source>
</evidence>
<dbReference type="InterPro" id="IPR013083">
    <property type="entry name" value="Znf_RING/FYVE/PHD"/>
</dbReference>
<evidence type="ECO:0000256" key="5">
    <source>
        <dbReference type="ARBA" id="ARBA00022771"/>
    </source>
</evidence>
<dbReference type="STRING" id="37546.A0A1B0FN24"/>
<feature type="region of interest" description="Disordered" evidence="16">
    <location>
        <begin position="439"/>
        <end position="463"/>
    </location>
</feature>
<dbReference type="EnsemblMetazoa" id="GMOY005294-RA">
    <property type="protein sequence ID" value="GMOY005294-PA"/>
    <property type="gene ID" value="GMOY005294"/>
</dbReference>
<name>A0A1B0FN24_GLOMM</name>
<dbReference type="GO" id="GO:0061630">
    <property type="term" value="F:ubiquitin protein ligase activity"/>
    <property type="evidence" value="ECO:0007669"/>
    <property type="project" value="UniProtKB-EC"/>
</dbReference>
<dbReference type="VEuPathDB" id="VectorBase:GMOY005294"/>
<keyword evidence="8" id="KW-0805">Transcription regulation</keyword>
<keyword evidence="7" id="KW-0862">Zinc</keyword>
<dbReference type="PANTHER" id="PTHR46077:SF1">
    <property type="entry name" value="TOP1 BINDING ARGININE_SERINE RICH PROTEIN, E3 UBIQUITIN LIGASE"/>
    <property type="match status" value="1"/>
</dbReference>
<evidence type="ECO:0000256" key="16">
    <source>
        <dbReference type="SAM" id="MobiDB-lite"/>
    </source>
</evidence>
<evidence type="ECO:0000256" key="6">
    <source>
        <dbReference type="ARBA" id="ARBA00022786"/>
    </source>
</evidence>
<evidence type="ECO:0000256" key="3">
    <source>
        <dbReference type="ARBA" id="ARBA00022679"/>
    </source>
</evidence>
<feature type="domain" description="RING-type" evidence="17">
    <location>
        <begin position="111"/>
        <end position="150"/>
    </location>
</feature>
<dbReference type="GO" id="GO:0060255">
    <property type="term" value="P:regulation of macromolecule metabolic process"/>
    <property type="evidence" value="ECO:0007669"/>
    <property type="project" value="UniProtKB-ARBA"/>
</dbReference>
<evidence type="ECO:0000256" key="4">
    <source>
        <dbReference type="ARBA" id="ARBA00022723"/>
    </source>
</evidence>
<dbReference type="InterPro" id="IPR001841">
    <property type="entry name" value="Znf_RING"/>
</dbReference>
<feature type="compositionally biased region" description="Polar residues" evidence="16">
    <location>
        <begin position="939"/>
        <end position="962"/>
    </location>
</feature>
<feature type="compositionally biased region" description="Low complexity" evidence="16">
    <location>
        <begin position="621"/>
        <end position="651"/>
    </location>
</feature>
<sequence length="999" mass="111017">MADTSLPSSAVPDLLVGVNAVLRENSTEAHTSAHNNESGDYLNQLNITSGSQDLNVASTESQYPTLMPRLQLKLPALSSSSSDSEADMLNGNAGSTTDGNGDRPSSPPPNCAICLSRCKNKCLTDSCMHQFCFKCLCEWSKVKPECPLCKQTFKSIIHNVKSIDQFEEYHVQSRTVDIPTPQFELESFGLVSYVDRYVIVPPPRFPRGRSTVTVTSGASGSRGSGSSFGAARTTRPYPGDFLDEYYRRNPDEIGDAALSHMWRIYIYDRKLFALPVCDITGRFRESSARFYRENPAQVHRLMPFIRRDIHCLLDVTASNAFDSIAEALTVMNILSRDFRRRVQPFLGSKTAHFIHELNNFARSPYDMIGYDRAVRYSIQIQEEIIEYSVSESSDGDDNLLIDATTRNRSAGNAINLSMHDRASSSNGVRNESVIELVDESDNNDPSTSTSSREQPQHQLQSNQCANVNTPSIAAENIELSSTSSDECEFVLERKPPHLRTPEMVSLHSASDSDVVFVDETKPLNKTSFNSSDEETNSTNKNLSGHNKQSNTSEASKRQSPNSENTEMFNVGASTSAGLRFSGQDLGQAVSNRMSKRNLRKTAQRKKYMSYSQSCDNRLDSESYSPTSSTSTSSTSSTSTETSTEGLSISSTDAEFHPTELRRSQRNRKYCRGNAQKRAIVTRKAKRGSRKRRRSYVTSSDDDETYPRRGKNFALVMALGQKFNKKGRQHPRSENSEENDPENSWRLKAVNEPLRKKQQQEVRNSLKRTAERSSSRHSHTSKSDANQEKNHKKMRLVKDESREVKNEIASDNDDDGDDDDDDDIDNLNLSTLKSILKGEKASNTNQENDTASQLNTLQATERDVSTNSISREIYGVETTILEDNVDIALESVHREACVVTSTITAVTVDVVPEMTVTVMRTESGSDHSSSDEDGDEEEYVSNSVPPATVNILSTTTESQQFNLTADFPDNSSDNSTFLTDSSDSSTTATESNDGRDYDSA</sequence>
<dbReference type="GO" id="GO:0006513">
    <property type="term" value="P:protein monoubiquitination"/>
    <property type="evidence" value="ECO:0007669"/>
    <property type="project" value="TreeGrafter"/>
</dbReference>
<feature type="compositionally biased region" description="Low complexity" evidence="16">
    <location>
        <begin position="968"/>
        <end position="990"/>
    </location>
</feature>
<feature type="region of interest" description="Disordered" evidence="16">
    <location>
        <begin position="723"/>
        <end position="824"/>
    </location>
</feature>
<feature type="compositionally biased region" description="Basic and acidic residues" evidence="16">
    <location>
        <begin position="795"/>
        <end position="807"/>
    </location>
</feature>